<feature type="transmembrane region" description="Helical" evidence="8">
    <location>
        <begin position="104"/>
        <end position="124"/>
    </location>
</feature>
<evidence type="ECO:0000256" key="6">
    <source>
        <dbReference type="ARBA" id="ARBA00023136"/>
    </source>
</evidence>
<keyword evidence="2" id="KW-0813">Transport</keyword>
<dbReference type="GO" id="GO:0022857">
    <property type="term" value="F:transmembrane transporter activity"/>
    <property type="evidence" value="ECO:0007669"/>
    <property type="project" value="InterPro"/>
</dbReference>
<dbReference type="InterPro" id="IPR011701">
    <property type="entry name" value="MFS"/>
</dbReference>
<feature type="transmembrane region" description="Helical" evidence="8">
    <location>
        <begin position="44"/>
        <end position="66"/>
    </location>
</feature>
<dbReference type="SUPFAM" id="SSF103473">
    <property type="entry name" value="MFS general substrate transporter"/>
    <property type="match status" value="1"/>
</dbReference>
<feature type="transmembrane region" description="Helical" evidence="8">
    <location>
        <begin position="276"/>
        <end position="297"/>
    </location>
</feature>
<feature type="transmembrane region" description="Helical" evidence="8">
    <location>
        <begin position="334"/>
        <end position="355"/>
    </location>
</feature>
<dbReference type="Gene3D" id="1.20.1250.20">
    <property type="entry name" value="MFS general substrate transporter like domains"/>
    <property type="match status" value="1"/>
</dbReference>
<dbReference type="InterPro" id="IPR050171">
    <property type="entry name" value="MFS_Transporters"/>
</dbReference>
<sequence length="458" mass="45556">MSLAIPAAWIRVALLMFAVGWGANQFSPMLIVYRHELGLGPGEIAGLFAIYAATLIPGLLLGGALSDRVGRRACVLPFAALSPLATLLLILGPHDLALIAAGRALAGLCSGMVFGPATAWVLDLSAGDAVSARRAALALSAGFGLGPVVAALLAQWAGDPLVVPYLPHLALGAAALAVGLTAPASPRPARAQPVISSRAASDAAPSGADLAGGQARTDPADGAGQSAGRPAAPPAPLRTRAFWLGVAPAAPFVFGTASLAIVVLPEEVTSAQSLSAGYAGLMTALAFGAGVGIQPFARRLAGRSPHGGIIAGLGCAAAGAAVSIAAVAQVSRPLAGVAAVLLGLGYGLSLVSGLHQAERLAGPRDRGAVVACYYVLAYLGFAMPYVADVLNAPLGKPGTFALLAAAAVILAGLSWLRGSRIARAGQAAVKADRTTWAAAARRGGRPEVRTAARPRSGA</sequence>
<evidence type="ECO:0000256" key="8">
    <source>
        <dbReference type="SAM" id="Phobius"/>
    </source>
</evidence>
<feature type="transmembrane region" description="Helical" evidence="8">
    <location>
        <begin position="73"/>
        <end position="92"/>
    </location>
</feature>
<feature type="region of interest" description="Disordered" evidence="7">
    <location>
        <begin position="191"/>
        <end position="233"/>
    </location>
</feature>
<organism evidence="9 10">
    <name type="scientific">Trebonia kvetii</name>
    <dbReference type="NCBI Taxonomy" id="2480626"/>
    <lineage>
        <taxon>Bacteria</taxon>
        <taxon>Bacillati</taxon>
        <taxon>Actinomycetota</taxon>
        <taxon>Actinomycetes</taxon>
        <taxon>Streptosporangiales</taxon>
        <taxon>Treboniaceae</taxon>
        <taxon>Trebonia</taxon>
    </lineage>
</organism>
<evidence type="ECO:0000256" key="5">
    <source>
        <dbReference type="ARBA" id="ARBA00022989"/>
    </source>
</evidence>
<evidence type="ECO:0000313" key="10">
    <source>
        <dbReference type="Proteomes" id="UP000460272"/>
    </source>
</evidence>
<feature type="transmembrane region" description="Helical" evidence="8">
    <location>
        <begin position="12"/>
        <end position="32"/>
    </location>
</feature>
<comment type="caution">
    <text evidence="9">The sequence shown here is derived from an EMBL/GenBank/DDBJ whole genome shotgun (WGS) entry which is preliminary data.</text>
</comment>
<feature type="transmembrane region" description="Helical" evidence="8">
    <location>
        <begin position="399"/>
        <end position="416"/>
    </location>
</feature>
<evidence type="ECO:0000313" key="9">
    <source>
        <dbReference type="EMBL" id="TVZ03444.1"/>
    </source>
</evidence>
<dbReference type="GO" id="GO:0005886">
    <property type="term" value="C:plasma membrane"/>
    <property type="evidence" value="ECO:0007669"/>
    <property type="project" value="UniProtKB-SubCell"/>
</dbReference>
<feature type="transmembrane region" description="Helical" evidence="8">
    <location>
        <begin position="136"/>
        <end position="156"/>
    </location>
</feature>
<keyword evidence="6 8" id="KW-0472">Membrane</keyword>
<keyword evidence="5 8" id="KW-1133">Transmembrane helix</keyword>
<dbReference type="AlphaFoldDB" id="A0A6P2BWK9"/>
<feature type="transmembrane region" description="Helical" evidence="8">
    <location>
        <begin position="309"/>
        <end position="328"/>
    </location>
</feature>
<feature type="transmembrane region" description="Helical" evidence="8">
    <location>
        <begin position="367"/>
        <end position="387"/>
    </location>
</feature>
<feature type="transmembrane region" description="Helical" evidence="8">
    <location>
        <begin position="241"/>
        <end position="264"/>
    </location>
</feature>
<dbReference type="Proteomes" id="UP000460272">
    <property type="component" value="Unassembled WGS sequence"/>
</dbReference>
<protein>
    <submittedName>
        <fullName evidence="9">MFS transporter</fullName>
    </submittedName>
</protein>
<evidence type="ECO:0000256" key="4">
    <source>
        <dbReference type="ARBA" id="ARBA00022692"/>
    </source>
</evidence>
<evidence type="ECO:0000256" key="7">
    <source>
        <dbReference type="SAM" id="MobiDB-lite"/>
    </source>
</evidence>
<comment type="subcellular location">
    <subcellularLocation>
        <location evidence="1">Cell membrane</location>
        <topology evidence="1">Multi-pass membrane protein</topology>
    </subcellularLocation>
</comment>
<dbReference type="PANTHER" id="PTHR23517:SF13">
    <property type="entry name" value="MAJOR FACILITATOR SUPERFAMILY MFS_1"/>
    <property type="match status" value="1"/>
</dbReference>
<reference evidence="9 10" key="1">
    <citation type="submission" date="2018-11" db="EMBL/GenBank/DDBJ databases">
        <title>Trebonia kvetii gen.nov., sp.nov., a novel acidophilic actinobacterium, and proposal of the new actinobacterial family Treboniaceae fam. nov.</title>
        <authorList>
            <person name="Rapoport D."/>
            <person name="Sagova-Mareckova M."/>
            <person name="Sedlacek I."/>
            <person name="Provaznik J."/>
            <person name="Kralova S."/>
            <person name="Pavlinic D."/>
            <person name="Benes V."/>
            <person name="Kopecky J."/>
        </authorList>
    </citation>
    <scope>NUCLEOTIDE SEQUENCE [LARGE SCALE GENOMIC DNA]</scope>
    <source>
        <strain evidence="9 10">15Tr583</strain>
    </source>
</reference>
<accession>A0A6P2BWK9</accession>
<proteinExistence type="predicted"/>
<gene>
    <name evidence="9" type="ORF">EAS64_23925</name>
</gene>
<dbReference type="PANTHER" id="PTHR23517">
    <property type="entry name" value="RESISTANCE PROTEIN MDTM, PUTATIVE-RELATED-RELATED"/>
    <property type="match status" value="1"/>
</dbReference>
<keyword evidence="4 8" id="KW-0812">Transmembrane</keyword>
<dbReference type="EMBL" id="RPFW01000004">
    <property type="protein sequence ID" value="TVZ03444.1"/>
    <property type="molecule type" value="Genomic_DNA"/>
</dbReference>
<feature type="transmembrane region" description="Helical" evidence="8">
    <location>
        <begin position="162"/>
        <end position="182"/>
    </location>
</feature>
<dbReference type="OrthoDB" id="5242249at2"/>
<keyword evidence="10" id="KW-1185">Reference proteome</keyword>
<dbReference type="InterPro" id="IPR036259">
    <property type="entry name" value="MFS_trans_sf"/>
</dbReference>
<name>A0A6P2BWK9_9ACTN</name>
<keyword evidence="3" id="KW-1003">Cell membrane</keyword>
<evidence type="ECO:0000256" key="3">
    <source>
        <dbReference type="ARBA" id="ARBA00022475"/>
    </source>
</evidence>
<dbReference type="Pfam" id="PF07690">
    <property type="entry name" value="MFS_1"/>
    <property type="match status" value="1"/>
</dbReference>
<evidence type="ECO:0000256" key="2">
    <source>
        <dbReference type="ARBA" id="ARBA00022448"/>
    </source>
</evidence>
<dbReference type="RefSeq" id="WP_145856215.1">
    <property type="nucleotide sequence ID" value="NZ_RPFW01000004.1"/>
</dbReference>
<evidence type="ECO:0000256" key="1">
    <source>
        <dbReference type="ARBA" id="ARBA00004651"/>
    </source>
</evidence>